<dbReference type="EMBL" id="NMRN01000012">
    <property type="protein sequence ID" value="PAS93816.1"/>
    <property type="molecule type" value="Genomic_DNA"/>
</dbReference>
<proteinExistence type="predicted"/>
<protein>
    <submittedName>
        <fullName evidence="2">Uncharacterized protein</fullName>
    </submittedName>
</protein>
<keyword evidence="4" id="KW-1185">Reference proteome</keyword>
<evidence type="ECO:0000313" key="2">
    <source>
        <dbReference type="EMBL" id="PAS93816.1"/>
    </source>
</evidence>
<sequence>MYEHFEDIHNLIKEQSCVAELLAMEAMNLTERVTKQKGVIDGTLMQALTTLFVHAANYDEVKSEYKIRERQRGIVCQIDAAIAAQRK</sequence>
<comment type="caution">
    <text evidence="2">The sequence shown here is derived from an EMBL/GenBank/DDBJ whole genome shotgun (WGS) entry which is preliminary data.</text>
</comment>
<name>A0A272EUT4_9RHOO</name>
<reference evidence="2 3" key="2">
    <citation type="submission" date="2017-07" db="EMBL/GenBank/DDBJ databases">
        <title>Candidatus Dactylopiibacterium carminicum, a nitrogen-fixing symbiont of the cochineal insect Dactylopius coccus and Dactylopius opuntiae (Hemiptera: Coccoidea: Dactylopiidae).</title>
        <authorList>
            <person name="Vera A."/>
        </authorList>
    </citation>
    <scope>NUCLEOTIDE SEQUENCE [LARGE SCALE GENOMIC DNA]</scope>
    <source>
        <strain evidence="2 3">NFDCM</strain>
    </source>
</reference>
<evidence type="ECO:0000313" key="1">
    <source>
        <dbReference type="EMBL" id="KAF7600356.1"/>
    </source>
</evidence>
<gene>
    <name evidence="1" type="ORF">BGI27_02965</name>
    <name evidence="2" type="ORF">CGU29_06160</name>
</gene>
<dbReference type="EMBL" id="MDUX01000006">
    <property type="protein sequence ID" value="KAF7600356.1"/>
    <property type="molecule type" value="Genomic_DNA"/>
</dbReference>
<dbReference type="AlphaFoldDB" id="A0A272EUT4"/>
<evidence type="ECO:0000313" key="4">
    <source>
        <dbReference type="Proteomes" id="UP000623509"/>
    </source>
</evidence>
<reference evidence="1 4" key="1">
    <citation type="submission" date="2016-08" db="EMBL/GenBank/DDBJ databases">
        <title>Candidatus Dactylopiibacterium carminicum genome sequence.</title>
        <authorList>
            <person name="Ramirez-Puebla S.T."/>
            <person name="Ormeno-Orrillo E."/>
            <person name="Vera-Ponce De Leon A."/>
            <person name="Luis L."/>
            <person name="Sanchez-Flores A."/>
            <person name="Monica R."/>
            <person name="Martinez-Romero E."/>
        </authorList>
    </citation>
    <scope>NUCLEOTIDE SEQUENCE [LARGE SCALE GENOMIC DNA]</scope>
    <source>
        <strain evidence="1">END1</strain>
    </source>
</reference>
<dbReference type="Proteomes" id="UP000623509">
    <property type="component" value="Unassembled WGS sequence"/>
</dbReference>
<accession>A0A272EUT4</accession>
<evidence type="ECO:0000313" key="3">
    <source>
        <dbReference type="Proteomes" id="UP000216107"/>
    </source>
</evidence>
<dbReference type="Proteomes" id="UP000216107">
    <property type="component" value="Unassembled WGS sequence"/>
</dbReference>
<organism evidence="2 3">
    <name type="scientific">Candidatus Dactylopiibacterium carminicum</name>
    <dbReference type="NCBI Taxonomy" id="857335"/>
    <lineage>
        <taxon>Bacteria</taxon>
        <taxon>Pseudomonadati</taxon>
        <taxon>Pseudomonadota</taxon>
        <taxon>Betaproteobacteria</taxon>
        <taxon>Rhodocyclales</taxon>
        <taxon>Rhodocyclaceae</taxon>
        <taxon>Candidatus Dactylopiibacterium</taxon>
    </lineage>
</organism>